<organism evidence="1 2">
    <name type="scientific">Flavobacterium arsenatis</name>
    <dbReference type="NCBI Taxonomy" id="1484332"/>
    <lineage>
        <taxon>Bacteria</taxon>
        <taxon>Pseudomonadati</taxon>
        <taxon>Bacteroidota</taxon>
        <taxon>Flavobacteriia</taxon>
        <taxon>Flavobacteriales</taxon>
        <taxon>Flavobacteriaceae</taxon>
        <taxon>Flavobacterium</taxon>
    </lineage>
</organism>
<gene>
    <name evidence="1" type="ORF">J2X31_000249</name>
</gene>
<dbReference type="Gene3D" id="1.10.472.150">
    <property type="entry name" value="Glucose-regulated metallo-peptidase M90, N-terminal domain"/>
    <property type="match status" value="1"/>
</dbReference>
<dbReference type="EMBL" id="JAVDVI010000001">
    <property type="protein sequence ID" value="MDR6966256.1"/>
    <property type="molecule type" value="Genomic_DNA"/>
</dbReference>
<accession>A0ABU1TJU7</accession>
<dbReference type="InterPro" id="IPR010384">
    <property type="entry name" value="MtfA_fam"/>
</dbReference>
<name>A0ABU1TJU7_9FLAO</name>
<keyword evidence="2" id="KW-1185">Reference proteome</keyword>
<sequence>MLVHWYPFGKKKLPESHRLLLQENFTFYKRLSDLKKSQFDHRVFKFLEKYQFIGNDIEVNEERKTLLAGYYVMLTFGMRKYLVDNFQRIIIHPQVYYSSQTEDYHKGEYNRMLKAVVFSWEDFLKGHHNNQDNVNLALHEFTHVLHWNALKSNEMSAIVFYDEFREMFEIFKNETKMNAIREKSYFREYAYENQFEFLSVILEHFFETPQTFKTELPDLFERTRKMINFDEKLLYQN</sequence>
<comment type="caution">
    <text evidence="1">The sequence shown here is derived from an EMBL/GenBank/DDBJ whole genome shotgun (WGS) entry which is preliminary data.</text>
</comment>
<evidence type="ECO:0000313" key="1">
    <source>
        <dbReference type="EMBL" id="MDR6966256.1"/>
    </source>
</evidence>
<proteinExistence type="predicted"/>
<dbReference type="PANTHER" id="PTHR30164:SF2">
    <property type="entry name" value="PROTEIN MTFA"/>
    <property type="match status" value="1"/>
</dbReference>
<dbReference type="Pfam" id="PF06167">
    <property type="entry name" value="Peptidase_M90"/>
    <property type="match status" value="1"/>
</dbReference>
<evidence type="ECO:0000313" key="2">
    <source>
        <dbReference type="Proteomes" id="UP001255185"/>
    </source>
</evidence>
<reference evidence="1 2" key="1">
    <citation type="submission" date="2023-07" db="EMBL/GenBank/DDBJ databases">
        <title>Sorghum-associated microbial communities from plants grown in Nebraska, USA.</title>
        <authorList>
            <person name="Schachtman D."/>
        </authorList>
    </citation>
    <scope>NUCLEOTIDE SEQUENCE [LARGE SCALE GENOMIC DNA]</scope>
    <source>
        <strain evidence="1 2">3773</strain>
    </source>
</reference>
<dbReference type="CDD" id="cd20170">
    <property type="entry name" value="Peptidase_M90-like"/>
    <property type="match status" value="1"/>
</dbReference>
<dbReference type="InterPro" id="IPR042252">
    <property type="entry name" value="MtfA_N"/>
</dbReference>
<dbReference type="PANTHER" id="PTHR30164">
    <property type="entry name" value="MTFA PEPTIDASE"/>
    <property type="match status" value="1"/>
</dbReference>
<dbReference type="SUPFAM" id="SSF55486">
    <property type="entry name" value="Metalloproteases ('zincins'), catalytic domain"/>
    <property type="match status" value="1"/>
</dbReference>
<protein>
    <submittedName>
        <fullName evidence="1">Mlc titration factor MtfA (PtsG expression regulator)</fullName>
    </submittedName>
</protein>
<dbReference type="RefSeq" id="WP_310023737.1">
    <property type="nucleotide sequence ID" value="NZ_JAVDVI010000001.1"/>
</dbReference>
<dbReference type="Proteomes" id="UP001255185">
    <property type="component" value="Unassembled WGS sequence"/>
</dbReference>